<dbReference type="EMBL" id="CP129674">
    <property type="protein sequence ID" value="XDS44181.1"/>
    <property type="molecule type" value="Genomic_DNA"/>
</dbReference>
<organism evidence="3">
    <name type="scientific">Bifidobacterium aquikefiricola</name>
    <dbReference type="NCBI Taxonomy" id="3059038"/>
    <lineage>
        <taxon>Bacteria</taxon>
        <taxon>Bacillati</taxon>
        <taxon>Actinomycetota</taxon>
        <taxon>Actinomycetes</taxon>
        <taxon>Bifidobacteriales</taxon>
        <taxon>Bifidobacteriaceae</taxon>
        <taxon>Bifidobacterium</taxon>
    </lineage>
</organism>
<dbReference type="InterPro" id="IPR035093">
    <property type="entry name" value="RelE/ParE_toxin_dom_sf"/>
</dbReference>
<evidence type="ECO:0000256" key="1">
    <source>
        <dbReference type="ARBA" id="ARBA00022649"/>
    </source>
</evidence>
<gene>
    <name evidence="3" type="ORF">QN215_07895</name>
</gene>
<dbReference type="PIRSF" id="PIRSF006156">
    <property type="entry name" value="YafQ"/>
    <property type="match status" value="1"/>
</dbReference>
<dbReference type="GO" id="GO:0006402">
    <property type="term" value="P:mRNA catabolic process"/>
    <property type="evidence" value="ECO:0007669"/>
    <property type="project" value="TreeGrafter"/>
</dbReference>
<sequence>MINAIRRTPSFKRDWKKLNAKHANARKLEQAIESIVRNDAKLLRQLHDHALTGQWKGYRELHIEGDWLLIYRIEHDTLTLVLTRTGSHNQPF</sequence>
<keyword evidence="1" id="KW-1277">Toxin-antitoxin system</keyword>
<dbReference type="Pfam" id="PF15738">
    <property type="entry name" value="YafQ_toxin"/>
    <property type="match status" value="1"/>
</dbReference>
<dbReference type="InterPro" id="IPR007712">
    <property type="entry name" value="RelE/ParE_toxin"/>
</dbReference>
<dbReference type="KEGG" id="baqk:QN215_07895"/>
<proteinExistence type="predicted"/>
<dbReference type="InterPro" id="IPR004386">
    <property type="entry name" value="Toxin_YafQ-like"/>
</dbReference>
<accession>A0AB39U541</accession>
<reference evidence="3" key="1">
    <citation type="submission" date="2023-07" db="EMBL/GenBank/DDBJ databases">
        <title>Bifidobacterium aquikefiriaerophilum sp. nov. and Bifidobacterium eccum sp. nov., isolated from water kefir.</title>
        <authorList>
            <person name="Breselge S."/>
            <person name="Bellassi P."/>
            <person name="Barcenilla C."/>
            <person name="Alvarez-Ordonez A."/>
            <person name="Morelli L."/>
            <person name="Cotter P.D."/>
        </authorList>
    </citation>
    <scope>NUCLEOTIDE SEQUENCE</scope>
    <source>
        <strain evidence="3">WK041_4_12</strain>
    </source>
</reference>
<dbReference type="SUPFAM" id="SSF143011">
    <property type="entry name" value="RelE-like"/>
    <property type="match status" value="1"/>
</dbReference>
<evidence type="ECO:0000256" key="2">
    <source>
        <dbReference type="PIRSR" id="PIRSR006156-1"/>
    </source>
</evidence>
<evidence type="ECO:0000313" key="3">
    <source>
        <dbReference type="EMBL" id="XDS44181.1"/>
    </source>
</evidence>
<name>A0AB39U541_9BIFI</name>
<dbReference type="GO" id="GO:0004521">
    <property type="term" value="F:RNA endonuclease activity"/>
    <property type="evidence" value="ECO:0007669"/>
    <property type="project" value="TreeGrafter"/>
</dbReference>
<dbReference type="NCBIfam" id="TIGR02385">
    <property type="entry name" value="RelE_StbE"/>
    <property type="match status" value="1"/>
</dbReference>
<dbReference type="GO" id="GO:0006415">
    <property type="term" value="P:translational termination"/>
    <property type="evidence" value="ECO:0007669"/>
    <property type="project" value="TreeGrafter"/>
</dbReference>
<feature type="active site" description="Proton donor" evidence="2">
    <location>
        <position position="88"/>
    </location>
</feature>
<dbReference type="PANTHER" id="PTHR40588:SF1">
    <property type="entry name" value="MRNA INTERFERASE TOXIN YAFQ"/>
    <property type="match status" value="1"/>
</dbReference>
<dbReference type="AlphaFoldDB" id="A0AB39U541"/>
<dbReference type="PANTHER" id="PTHR40588">
    <property type="entry name" value="MRNA INTERFERASE TOXIN YAFQ"/>
    <property type="match status" value="1"/>
</dbReference>
<protein>
    <submittedName>
        <fullName evidence="3">Type II toxin-antitoxin system YafQ family toxin</fullName>
    </submittedName>
</protein>
<dbReference type="Gene3D" id="3.30.2310.20">
    <property type="entry name" value="RelE-like"/>
    <property type="match status" value="1"/>
</dbReference>
<dbReference type="RefSeq" id="WP_369343776.1">
    <property type="nucleotide sequence ID" value="NZ_CP129674.1"/>
</dbReference>